<comment type="caution">
    <text evidence="1">The sequence shown here is derived from an EMBL/GenBank/DDBJ whole genome shotgun (WGS) entry which is preliminary data.</text>
</comment>
<proteinExistence type="predicted"/>
<evidence type="ECO:0000313" key="2">
    <source>
        <dbReference type="Proteomes" id="UP000183986"/>
    </source>
</evidence>
<organism evidence="1 2">
    <name type="scientific">Marinobacter nauticus</name>
    <name type="common">Marinobacter hydrocarbonoclasticus</name>
    <name type="synonym">Marinobacter aquaeolei</name>
    <dbReference type="NCBI Taxonomy" id="2743"/>
    <lineage>
        <taxon>Bacteria</taxon>
        <taxon>Pseudomonadati</taxon>
        <taxon>Pseudomonadota</taxon>
        <taxon>Gammaproteobacteria</taxon>
        <taxon>Pseudomonadales</taxon>
        <taxon>Marinobacteraceae</taxon>
        <taxon>Marinobacter</taxon>
    </lineage>
</organism>
<protein>
    <recommendedName>
        <fullName evidence="3">Carboxyl-terminal protease-like protein</fullName>
    </recommendedName>
</protein>
<keyword evidence="2" id="KW-1185">Reference proteome</keyword>
<reference evidence="1" key="1">
    <citation type="submission" date="2016-11" db="EMBL/GenBank/DDBJ databases">
        <title>Draft Genome Sequence of Marinobacter hydrocarbonoclasticus strain STW2, a polyaromatic aromatic hydrocarbon degrading and denitrifying bacterium from rhizosphere of Seagrass Enhalus acodoides.</title>
        <authorList>
            <person name="Ling J."/>
            <person name="Dong J."/>
        </authorList>
    </citation>
    <scope>NUCLEOTIDE SEQUENCE [LARGE SCALE GENOMIC DNA]</scope>
    <source>
        <strain evidence="1">STW2</strain>
    </source>
</reference>
<evidence type="ECO:0008006" key="3">
    <source>
        <dbReference type="Google" id="ProtNLM"/>
    </source>
</evidence>
<dbReference type="EMBL" id="MPKY01000001">
    <property type="protein sequence ID" value="OJS98859.1"/>
    <property type="molecule type" value="Genomic_DNA"/>
</dbReference>
<name>A0A1M2UU34_MARNT</name>
<sequence length="494" mass="54074">MVYQIDRSELDQSARAYHQTAPFKTDSPVLATWLTPQSEELPSIEVVQSPSVEYDSMNAIPSILTLSLIPFYETTRYTDNLSIIWEGETLAESSASYTIKNAWSLYFPTPLLFMGSLYELDSQDMQETQDTVNIIHARNIADAIARQQPAFERIPTNDPDALVAFVTSDQAPLFKPQATAHLATLAPPEDSLAYHQRYLNVKGYINLLPVEAQAWLIGPDGLKGWQIKAALDSGEDEAEVLRRVVSSYPESLTAWHRAARQNEARFRELYGQSYPSIVSNLQESQAKARAAWPYYPNMTEEHHRVLVDNGIPSSIVAYMSNNERPAELVAAAKAGQLHDAKGQALTEEQLLERLVRKDNNGRFMSPYTSDGVLAEWVNLANNANMGATAGSAVGAVAGAYAANKALDFVPFGLGGFVGGAVGAEVGKEVGRETAISASGGWEAIKAASDQSFDSLADMARYLKRKYGSTANFNSAMKATSQIYPEFSSVLASTY</sequence>
<evidence type="ECO:0000313" key="1">
    <source>
        <dbReference type="EMBL" id="OJS98859.1"/>
    </source>
</evidence>
<dbReference type="AlphaFoldDB" id="A0A1M2UU34"/>
<gene>
    <name evidence="1" type="ORF">BEE62_01350</name>
</gene>
<accession>A0A1M2UU34</accession>
<dbReference type="Proteomes" id="UP000183986">
    <property type="component" value="Unassembled WGS sequence"/>
</dbReference>